<dbReference type="KEGG" id="srhi:H9L12_00880"/>
<dbReference type="EMBL" id="CP060717">
    <property type="protein sequence ID" value="QNN65239.1"/>
    <property type="molecule type" value="Genomic_DNA"/>
</dbReference>
<keyword evidence="2" id="KW-1185">Reference proteome</keyword>
<accession>A0A7G9SBL4</accession>
<proteinExistence type="predicted"/>
<dbReference type="RefSeq" id="WP_187542232.1">
    <property type="nucleotide sequence ID" value="NZ_CP060717.1"/>
</dbReference>
<name>A0A7G9SBL4_9SPHN</name>
<evidence type="ECO:0000313" key="1">
    <source>
        <dbReference type="EMBL" id="QNN65239.1"/>
    </source>
</evidence>
<organism evidence="1 2">
    <name type="scientific">Sphingomonas rhizophila</name>
    <dbReference type="NCBI Taxonomy" id="2071607"/>
    <lineage>
        <taxon>Bacteria</taxon>
        <taxon>Pseudomonadati</taxon>
        <taxon>Pseudomonadota</taxon>
        <taxon>Alphaproteobacteria</taxon>
        <taxon>Sphingomonadales</taxon>
        <taxon>Sphingomonadaceae</taxon>
        <taxon>Sphingomonas</taxon>
    </lineage>
</organism>
<dbReference type="Proteomes" id="UP000515955">
    <property type="component" value="Chromosome"/>
</dbReference>
<gene>
    <name evidence="1" type="ORF">H9L12_00880</name>
</gene>
<dbReference type="AlphaFoldDB" id="A0A7G9SBL4"/>
<sequence length="118" mass="13513">MQDFVLISVPWMLNQQVTTHDERGNIVPEDGEYQRHGADVVFVFAEFLKAKGLLNPTVDVSRRPDLELRFSELTPIGQQFARFALDKWMRSIGRAGLNKPVNDQGLERLWAKFTPKTA</sequence>
<protein>
    <submittedName>
        <fullName evidence="1">Uncharacterized protein</fullName>
    </submittedName>
</protein>
<reference evidence="1 2" key="1">
    <citation type="submission" date="2020-08" db="EMBL/GenBank/DDBJ databases">
        <title>Genome sequence of Sphingomonas rhizophila KACC 19189T.</title>
        <authorList>
            <person name="Hyun D.-W."/>
            <person name="Bae J.-W."/>
        </authorList>
    </citation>
    <scope>NUCLEOTIDE SEQUENCE [LARGE SCALE GENOMIC DNA]</scope>
    <source>
        <strain evidence="1 2">KACC 19189</strain>
    </source>
</reference>
<evidence type="ECO:0000313" key="2">
    <source>
        <dbReference type="Proteomes" id="UP000515955"/>
    </source>
</evidence>